<dbReference type="PATRIC" id="fig|1121477.3.peg.271"/>
<feature type="transmembrane region" description="Helical" evidence="7">
    <location>
        <begin position="12"/>
        <end position="32"/>
    </location>
</feature>
<dbReference type="PANTHER" id="PTHR32243">
    <property type="entry name" value="MALTOSE TRANSPORT SYSTEM PERMEASE-RELATED"/>
    <property type="match status" value="1"/>
</dbReference>
<proteinExistence type="inferred from homology"/>
<accession>A0A0F5LCM2</accession>
<evidence type="ECO:0000313" key="9">
    <source>
        <dbReference type="EMBL" id="KKB79377.1"/>
    </source>
</evidence>
<protein>
    <submittedName>
        <fullName evidence="9">ABC transporter permease</fullName>
    </submittedName>
    <submittedName>
        <fullName evidence="10">Multiple sugar transport system permease protein</fullName>
    </submittedName>
</protein>
<keyword evidence="5 7" id="KW-1133">Transmembrane helix</keyword>
<keyword evidence="10" id="KW-0762">Sugar transport</keyword>
<reference evidence="9 11" key="1">
    <citation type="submission" date="2015-03" db="EMBL/GenBank/DDBJ databases">
        <authorList>
            <person name="Hassan Y.I."/>
            <person name="Lepp D."/>
            <person name="Zhou T."/>
        </authorList>
    </citation>
    <scope>NUCLEOTIDE SEQUENCE [LARGE SCALE GENOMIC DNA]</scope>
    <source>
        <strain evidence="9 11">DSM 17137</strain>
    </source>
</reference>
<feature type="transmembrane region" description="Helical" evidence="7">
    <location>
        <begin position="139"/>
        <end position="162"/>
    </location>
</feature>
<dbReference type="AlphaFoldDB" id="A0A0F5LCM2"/>
<evidence type="ECO:0000259" key="8">
    <source>
        <dbReference type="PROSITE" id="PS50928"/>
    </source>
</evidence>
<dbReference type="EMBL" id="FQVC01000006">
    <property type="protein sequence ID" value="SHF31084.1"/>
    <property type="molecule type" value="Genomic_DNA"/>
</dbReference>
<keyword evidence="2 7" id="KW-0813">Transport</keyword>
<evidence type="ECO:0000313" key="11">
    <source>
        <dbReference type="Proteomes" id="UP000033608"/>
    </source>
</evidence>
<dbReference type="Proteomes" id="UP000184533">
    <property type="component" value="Unassembled WGS sequence"/>
</dbReference>
<dbReference type="OrthoDB" id="9815445at2"/>
<reference evidence="10 12" key="2">
    <citation type="submission" date="2016-11" db="EMBL/GenBank/DDBJ databases">
        <authorList>
            <person name="Jaros S."/>
            <person name="Januszkiewicz K."/>
            <person name="Wedrychowicz H."/>
        </authorList>
    </citation>
    <scope>NUCLEOTIDE SEQUENCE [LARGE SCALE GENOMIC DNA]</scope>
    <source>
        <strain evidence="10 12">DSM 17137</strain>
    </source>
</reference>
<gene>
    <name evidence="10" type="ORF">SAMN02745223_02309</name>
    <name evidence="9" type="ORF">VW29_17600</name>
</gene>
<evidence type="ECO:0000256" key="5">
    <source>
        <dbReference type="ARBA" id="ARBA00022989"/>
    </source>
</evidence>
<comment type="similarity">
    <text evidence="7">Belongs to the binding-protein-dependent transport system permease family.</text>
</comment>
<feature type="transmembrane region" description="Helical" evidence="7">
    <location>
        <begin position="241"/>
        <end position="261"/>
    </location>
</feature>
<evidence type="ECO:0000313" key="12">
    <source>
        <dbReference type="Proteomes" id="UP000184533"/>
    </source>
</evidence>
<evidence type="ECO:0000256" key="6">
    <source>
        <dbReference type="ARBA" id="ARBA00023136"/>
    </source>
</evidence>
<evidence type="ECO:0000256" key="7">
    <source>
        <dbReference type="RuleBase" id="RU363032"/>
    </source>
</evidence>
<dbReference type="GO" id="GO:0005886">
    <property type="term" value="C:plasma membrane"/>
    <property type="evidence" value="ECO:0007669"/>
    <property type="project" value="UniProtKB-SubCell"/>
</dbReference>
<dbReference type="Gene3D" id="1.10.3720.10">
    <property type="entry name" value="MetI-like"/>
    <property type="match status" value="1"/>
</dbReference>
<evidence type="ECO:0000256" key="2">
    <source>
        <dbReference type="ARBA" id="ARBA00022448"/>
    </source>
</evidence>
<sequence length="277" mass="30381">MRAERILVNAGKTLAVLLLLVWSLFPIVFIITSSFKPGREIFAVPPQWLFEPTFDHYITLWQRWAVFFHGLLNSTIVTIGAAALAVVASTCAGYVYSRYSSRWLGASLLSLIAIRLIPPIVVTLPLFPIVNNLGLADTHFILSVLYATFFVSLGTVLMRTFVDQIPRELDEAASMDGATLPVILWRIIMPLAAPGIIAVAVFVVVFAWNEFLFAFIFTSTKAKTAPLVISEMIGSIEGVDWGVLFAASTIQLLPVLIFVMLMNRYLVAGLTAGATKG</sequence>
<keyword evidence="4 7" id="KW-0812">Transmembrane</keyword>
<feature type="transmembrane region" description="Helical" evidence="7">
    <location>
        <begin position="103"/>
        <end position="127"/>
    </location>
</feature>
<dbReference type="InterPro" id="IPR000515">
    <property type="entry name" value="MetI-like"/>
</dbReference>
<dbReference type="Pfam" id="PF00528">
    <property type="entry name" value="BPD_transp_1"/>
    <property type="match status" value="1"/>
</dbReference>
<feature type="domain" description="ABC transmembrane type-1" evidence="8">
    <location>
        <begin position="71"/>
        <end position="262"/>
    </location>
</feature>
<organism evidence="9 11">
    <name type="scientific">Devosia limi DSM 17137</name>
    <dbReference type="NCBI Taxonomy" id="1121477"/>
    <lineage>
        <taxon>Bacteria</taxon>
        <taxon>Pseudomonadati</taxon>
        <taxon>Pseudomonadota</taxon>
        <taxon>Alphaproteobacteria</taxon>
        <taxon>Hyphomicrobiales</taxon>
        <taxon>Devosiaceae</taxon>
        <taxon>Devosia</taxon>
    </lineage>
</organism>
<dbReference type="PROSITE" id="PS50928">
    <property type="entry name" value="ABC_TM1"/>
    <property type="match status" value="1"/>
</dbReference>
<evidence type="ECO:0000256" key="3">
    <source>
        <dbReference type="ARBA" id="ARBA00022475"/>
    </source>
</evidence>
<dbReference type="EMBL" id="LAJF01000112">
    <property type="protein sequence ID" value="KKB79377.1"/>
    <property type="molecule type" value="Genomic_DNA"/>
</dbReference>
<dbReference type="PANTHER" id="PTHR32243:SF52">
    <property type="entry name" value="ABC TRANSPORTER PERMEASE PROTEIN"/>
    <property type="match status" value="1"/>
</dbReference>
<dbReference type="Proteomes" id="UP000033608">
    <property type="component" value="Unassembled WGS sequence"/>
</dbReference>
<evidence type="ECO:0000256" key="4">
    <source>
        <dbReference type="ARBA" id="ARBA00022692"/>
    </source>
</evidence>
<dbReference type="STRING" id="1121477.SAMN02745223_02309"/>
<keyword evidence="11" id="KW-1185">Reference proteome</keyword>
<feature type="transmembrane region" description="Helical" evidence="7">
    <location>
        <begin position="183"/>
        <end position="208"/>
    </location>
</feature>
<dbReference type="CDD" id="cd06261">
    <property type="entry name" value="TM_PBP2"/>
    <property type="match status" value="1"/>
</dbReference>
<keyword evidence="3" id="KW-1003">Cell membrane</keyword>
<feature type="transmembrane region" description="Helical" evidence="7">
    <location>
        <begin position="71"/>
        <end position="96"/>
    </location>
</feature>
<name>A0A0F5LCM2_9HYPH</name>
<comment type="subcellular location">
    <subcellularLocation>
        <location evidence="1 7">Cell membrane</location>
        <topology evidence="1 7">Multi-pass membrane protein</topology>
    </subcellularLocation>
</comment>
<dbReference type="InterPro" id="IPR050901">
    <property type="entry name" value="BP-dep_ABC_trans_perm"/>
</dbReference>
<keyword evidence="6 7" id="KW-0472">Membrane</keyword>
<dbReference type="InterPro" id="IPR035906">
    <property type="entry name" value="MetI-like_sf"/>
</dbReference>
<dbReference type="RefSeq" id="WP_046136580.1">
    <property type="nucleotide sequence ID" value="NZ_FQVC01000006.1"/>
</dbReference>
<evidence type="ECO:0000256" key="1">
    <source>
        <dbReference type="ARBA" id="ARBA00004651"/>
    </source>
</evidence>
<dbReference type="GO" id="GO:0055085">
    <property type="term" value="P:transmembrane transport"/>
    <property type="evidence" value="ECO:0007669"/>
    <property type="project" value="InterPro"/>
</dbReference>
<evidence type="ECO:0000313" key="10">
    <source>
        <dbReference type="EMBL" id="SHF31084.1"/>
    </source>
</evidence>
<dbReference type="SUPFAM" id="SSF161098">
    <property type="entry name" value="MetI-like"/>
    <property type="match status" value="1"/>
</dbReference>